<dbReference type="Pfam" id="PF12706">
    <property type="entry name" value="Lactamase_B_2"/>
    <property type="match status" value="1"/>
</dbReference>
<dbReference type="PATRIC" id="fig|226910.6.peg.4254"/>
<dbReference type="GO" id="GO:0016787">
    <property type="term" value="F:hydrolase activity"/>
    <property type="evidence" value="ECO:0007669"/>
    <property type="project" value="UniProtKB-KW"/>
</dbReference>
<organism evidence="2 3">
    <name type="scientific">Pseudomonas batumici</name>
    <dbReference type="NCBI Taxonomy" id="226910"/>
    <lineage>
        <taxon>Bacteria</taxon>
        <taxon>Pseudomonadati</taxon>
        <taxon>Pseudomonadota</taxon>
        <taxon>Gammaproteobacteria</taxon>
        <taxon>Pseudomonadales</taxon>
        <taxon>Pseudomonadaceae</taxon>
        <taxon>Pseudomonas</taxon>
    </lineage>
</organism>
<evidence type="ECO:0000313" key="2">
    <source>
        <dbReference type="EMBL" id="KIH81957.1"/>
    </source>
</evidence>
<gene>
    <name evidence="2" type="ORF">UCMB321_4262</name>
</gene>
<comment type="caution">
    <text evidence="2">The sequence shown here is derived from an EMBL/GenBank/DDBJ whole genome shotgun (WGS) entry which is preliminary data.</text>
</comment>
<feature type="domain" description="Metallo-beta-lactamase" evidence="1">
    <location>
        <begin position="11"/>
        <end position="171"/>
    </location>
</feature>
<dbReference type="PANTHER" id="PTHR47619">
    <property type="entry name" value="METALLO-HYDROLASE YYCJ-RELATED"/>
    <property type="match status" value="1"/>
</dbReference>
<dbReference type="RefSeq" id="WP_040070451.1">
    <property type="nucleotide sequence ID" value="NZ_JXDG01000057.1"/>
</dbReference>
<evidence type="ECO:0000259" key="1">
    <source>
        <dbReference type="SMART" id="SM00849"/>
    </source>
</evidence>
<name>A0A0C2IA29_9PSED</name>
<dbReference type="OrthoDB" id="9803916at2"/>
<dbReference type="EMBL" id="JXDG01000057">
    <property type="protein sequence ID" value="KIH81957.1"/>
    <property type="molecule type" value="Genomic_DNA"/>
</dbReference>
<sequence>MRFAVLGSGSQGNGTLVASEDTLVLVDCGFSLRETERRLARLGVSPAQLSAILVTHEHADHVHGVGLLSRRYNLPVYLSRGTLRGLRKPIEPAGFVAGGETLQVGALSIEVVSVAHDALEPTQYVFSDGRRRFGLLTDLGSYCGRVMNSYSGLDALMIEANHCRDLLARGHYPAFLKQRVGGEEGHLNNHQAASLVAELGWQDLQHLVLAHLSSKNNLPRLARQCFVDTLGCDPDWLQLADQDSGLDWRHIAWPNNLTSGAHHGKT</sequence>
<dbReference type="AlphaFoldDB" id="A0A0C2IA29"/>
<protein>
    <submittedName>
        <fullName evidence="2">Metal-dependent hydrolases of the beta-lactamase superfamily I</fullName>
    </submittedName>
</protein>
<dbReference type="STRING" id="226910.UCMB321_4262"/>
<dbReference type="Proteomes" id="UP000031535">
    <property type="component" value="Unassembled WGS sequence"/>
</dbReference>
<reference evidence="2 3" key="1">
    <citation type="submission" date="2015-01" db="EMBL/GenBank/DDBJ databases">
        <title>Complete genome of Pseudomonas batumici UCM B-321 producer of the batumin antibiotic with strong antistaphilococcal and potential anticancer activity.</title>
        <authorList>
            <person name="Klochko V.V."/>
            <person name="Zelena L.B."/>
            <person name="Elena K.A."/>
            <person name="Reva O.N."/>
        </authorList>
    </citation>
    <scope>NUCLEOTIDE SEQUENCE [LARGE SCALE GENOMIC DNA]</scope>
    <source>
        <strain evidence="2 3">UCM B-321</strain>
    </source>
</reference>
<proteinExistence type="predicted"/>
<evidence type="ECO:0000313" key="3">
    <source>
        <dbReference type="Proteomes" id="UP000031535"/>
    </source>
</evidence>
<dbReference type="SMART" id="SM00849">
    <property type="entry name" value="Lactamase_B"/>
    <property type="match status" value="1"/>
</dbReference>
<keyword evidence="2" id="KW-0378">Hydrolase</keyword>
<dbReference type="PANTHER" id="PTHR47619:SF1">
    <property type="entry name" value="EXODEOXYRIBONUCLEASE WALJ"/>
    <property type="match status" value="1"/>
</dbReference>
<dbReference type="InterPro" id="IPR036866">
    <property type="entry name" value="RibonucZ/Hydroxyglut_hydro"/>
</dbReference>
<dbReference type="InterPro" id="IPR052533">
    <property type="entry name" value="WalJ/YycJ-like"/>
</dbReference>
<dbReference type="InterPro" id="IPR001279">
    <property type="entry name" value="Metallo-B-lactamas"/>
</dbReference>
<keyword evidence="3" id="KW-1185">Reference proteome</keyword>
<dbReference type="SUPFAM" id="SSF56281">
    <property type="entry name" value="Metallo-hydrolase/oxidoreductase"/>
    <property type="match status" value="1"/>
</dbReference>
<accession>A0A0C2IA29</accession>
<dbReference type="Gene3D" id="3.60.15.10">
    <property type="entry name" value="Ribonuclease Z/Hydroxyacylglutathione hydrolase-like"/>
    <property type="match status" value="1"/>
</dbReference>